<accession>A0A380LQA6</accession>
<dbReference type="GeneID" id="77461874"/>
<evidence type="ECO:0000256" key="1">
    <source>
        <dbReference type="SAM" id="Phobius"/>
    </source>
</evidence>
<name>A0A380LQA6_9FIRM</name>
<gene>
    <name evidence="2" type="ORF">NCTC11087_00900</name>
</gene>
<organism evidence="2 3">
    <name type="scientific">Faecalicoccus pleomorphus</name>
    <dbReference type="NCBI Taxonomy" id="1323"/>
    <lineage>
        <taxon>Bacteria</taxon>
        <taxon>Bacillati</taxon>
        <taxon>Bacillota</taxon>
        <taxon>Erysipelotrichia</taxon>
        <taxon>Erysipelotrichales</taxon>
        <taxon>Erysipelotrichaceae</taxon>
        <taxon>Faecalicoccus</taxon>
    </lineage>
</organism>
<protein>
    <submittedName>
        <fullName evidence="2">C_GCAxxG_C_C family protein</fullName>
    </submittedName>
</protein>
<evidence type="ECO:0000313" key="2">
    <source>
        <dbReference type="EMBL" id="SUO04016.1"/>
    </source>
</evidence>
<keyword evidence="1" id="KW-0472">Membrane</keyword>
<sequence>MTLQETIQKYYVQGNYNCSETLIHAANEYYDLKLDEDSMKVLSGFGGGMFVGSTCGALIGSVAAVSKKVIQSKAHEEIDTFRPQIQKCVRNFKEKLGGMDCKDIKPIHHDKESRCLKTCLLAGEALEQTMKDAGIEQA</sequence>
<keyword evidence="3" id="KW-1185">Reference proteome</keyword>
<keyword evidence="1" id="KW-0812">Transmembrane</keyword>
<dbReference type="Pfam" id="PF09719">
    <property type="entry name" value="C_GCAxxG_C_C"/>
    <property type="match status" value="1"/>
</dbReference>
<dbReference type="InterPro" id="IPR010181">
    <property type="entry name" value="CGCAxxGCC_motif"/>
</dbReference>
<proteinExistence type="predicted"/>
<dbReference type="RefSeq" id="WP_022789277.1">
    <property type="nucleotide sequence ID" value="NZ_CALEXM010000025.1"/>
</dbReference>
<dbReference type="OrthoDB" id="45689at2"/>
<dbReference type="NCBIfam" id="TIGR01909">
    <property type="entry name" value="C_GCAxxG_C_C"/>
    <property type="match status" value="1"/>
</dbReference>
<dbReference type="EMBL" id="UHFX01000003">
    <property type="protein sequence ID" value="SUO04016.1"/>
    <property type="molecule type" value="Genomic_DNA"/>
</dbReference>
<feature type="transmembrane region" description="Helical" evidence="1">
    <location>
        <begin position="41"/>
        <end position="65"/>
    </location>
</feature>
<keyword evidence="1" id="KW-1133">Transmembrane helix</keyword>
<evidence type="ECO:0000313" key="3">
    <source>
        <dbReference type="Proteomes" id="UP000255523"/>
    </source>
</evidence>
<reference evidence="2 3" key="1">
    <citation type="submission" date="2018-06" db="EMBL/GenBank/DDBJ databases">
        <authorList>
            <consortium name="Pathogen Informatics"/>
            <person name="Doyle S."/>
        </authorList>
    </citation>
    <scope>NUCLEOTIDE SEQUENCE [LARGE SCALE GENOMIC DNA]</scope>
    <source>
        <strain evidence="2 3">NCTC11087</strain>
    </source>
</reference>
<dbReference type="Proteomes" id="UP000255523">
    <property type="component" value="Unassembled WGS sequence"/>
</dbReference>
<dbReference type="AlphaFoldDB" id="A0A380LQA6"/>